<comment type="caution">
    <text evidence="1">The sequence shown here is derived from an EMBL/GenBank/DDBJ whole genome shotgun (WGS) entry which is preliminary data.</text>
</comment>
<evidence type="ECO:0000313" key="1">
    <source>
        <dbReference type="EMBL" id="TWV55683.1"/>
    </source>
</evidence>
<keyword evidence="2" id="KW-1185">Reference proteome</keyword>
<reference evidence="1" key="1">
    <citation type="journal article" date="2019" name="Microbiol. Resour. Announc.">
        <title>Draft Genomic Sequences of Streptomyces misionensis and Streptomyces albidoflavus, bacteria applied for phytopathogen biocontrol.</title>
        <authorList>
            <person name="Pylro V."/>
            <person name="Dias A."/>
            <person name="Andreote F."/>
            <person name="Varani A."/>
            <person name="Andreote C."/>
            <person name="Bernardo E."/>
            <person name="Martins T."/>
        </authorList>
    </citation>
    <scope>NUCLEOTIDE SEQUENCE [LARGE SCALE GENOMIC DNA]</scope>
    <source>
        <strain evidence="1">66</strain>
    </source>
</reference>
<gene>
    <name evidence="1" type="ORF">FRZ03_06880</name>
</gene>
<dbReference type="Proteomes" id="UP000320481">
    <property type="component" value="Unassembled WGS sequence"/>
</dbReference>
<sequence>MGRVGSRFARFQVSTRLTWSFSARAGLGRARSRRRGPVFPASLPMSSALLRSALRTLRPRAPLPRARRRQRP</sequence>
<organism evidence="1 2">
    <name type="scientific">Streptomyces misionensis</name>
    <dbReference type="NCBI Taxonomy" id="67331"/>
    <lineage>
        <taxon>Bacteria</taxon>
        <taxon>Bacillati</taxon>
        <taxon>Actinomycetota</taxon>
        <taxon>Actinomycetes</taxon>
        <taxon>Kitasatosporales</taxon>
        <taxon>Streptomycetaceae</taxon>
        <taxon>Streptomyces</taxon>
    </lineage>
</organism>
<dbReference type="AlphaFoldDB" id="A0A5C6JZD8"/>
<accession>A0A5C6JZD8</accession>
<proteinExistence type="predicted"/>
<name>A0A5C6JZD8_9ACTN</name>
<protein>
    <submittedName>
        <fullName evidence="1">Uncharacterized protein</fullName>
    </submittedName>
</protein>
<dbReference type="RefSeq" id="WP_146464243.1">
    <property type="nucleotide sequence ID" value="NZ_VOGW01000040.1"/>
</dbReference>
<evidence type="ECO:0000313" key="2">
    <source>
        <dbReference type="Proteomes" id="UP000320481"/>
    </source>
</evidence>
<dbReference type="EMBL" id="VOGW01000040">
    <property type="protein sequence ID" value="TWV55683.1"/>
    <property type="molecule type" value="Genomic_DNA"/>
</dbReference>